<dbReference type="RefSeq" id="WP_013686660.1">
    <property type="nucleotide sequence ID" value="NC_015321.1"/>
</dbReference>
<reference evidence="1 2" key="1">
    <citation type="journal article" date="2011" name="Stand. Genomic Sci.">
        <title>Complete genome sequence of the gliding freshwater bacterium Fluviicola taffensis type strain (RW262).</title>
        <authorList>
            <person name="Woyke T."/>
            <person name="Chertkov O."/>
            <person name="Lapidus A."/>
            <person name="Nolan M."/>
            <person name="Lucas S."/>
            <person name="Del Rio T.G."/>
            <person name="Tice H."/>
            <person name="Cheng J.F."/>
            <person name="Tapia R."/>
            <person name="Han C."/>
            <person name="Goodwin L."/>
            <person name="Pitluck S."/>
            <person name="Liolios K."/>
            <person name="Pagani I."/>
            <person name="Ivanova N."/>
            <person name="Huntemann M."/>
            <person name="Mavromatis K."/>
            <person name="Mikhailova N."/>
            <person name="Pati A."/>
            <person name="Chen A."/>
            <person name="Palaniappan K."/>
            <person name="Land M."/>
            <person name="Hauser L."/>
            <person name="Brambilla E.M."/>
            <person name="Rohde M."/>
            <person name="Mwirichia R."/>
            <person name="Sikorski J."/>
            <person name="Tindall B.J."/>
            <person name="Goker M."/>
            <person name="Bristow J."/>
            <person name="Eisen J.A."/>
            <person name="Markowitz V."/>
            <person name="Hugenholtz P."/>
            <person name="Klenk H.P."/>
            <person name="Kyrpides N.C."/>
        </authorList>
    </citation>
    <scope>NUCLEOTIDE SEQUENCE [LARGE SCALE GENOMIC DNA]</scope>
    <source>
        <strain evidence="2">DSM 16823 / RW262 / RW262</strain>
    </source>
</reference>
<dbReference type="HOGENOM" id="CLU_1324775_0_0_10"/>
<evidence type="ECO:0000313" key="2">
    <source>
        <dbReference type="Proteomes" id="UP000007463"/>
    </source>
</evidence>
<dbReference type="KEGG" id="fte:Fluta_1903"/>
<name>F2IJ32_FLUTR</name>
<proteinExistence type="predicted"/>
<dbReference type="PROSITE" id="PS51257">
    <property type="entry name" value="PROKAR_LIPOPROTEIN"/>
    <property type="match status" value="1"/>
</dbReference>
<evidence type="ECO:0000313" key="1">
    <source>
        <dbReference type="EMBL" id="AEA43890.1"/>
    </source>
</evidence>
<dbReference type="AlphaFoldDB" id="F2IJ32"/>
<gene>
    <name evidence="1" type="ordered locus">Fluta_1903</name>
</gene>
<reference evidence="2" key="2">
    <citation type="submission" date="2011-02" db="EMBL/GenBank/DDBJ databases">
        <title>The complete genome of Fluviicola taffensis DSM 16823.</title>
        <authorList>
            <consortium name="US DOE Joint Genome Institute (JGI-PGF)"/>
            <person name="Lucas S."/>
            <person name="Copeland A."/>
            <person name="Lapidus A."/>
            <person name="Bruce D."/>
            <person name="Goodwin L."/>
            <person name="Pitluck S."/>
            <person name="Kyrpides N."/>
            <person name="Mavromatis K."/>
            <person name="Ivanova N."/>
            <person name="Mikhailova N."/>
            <person name="Pagani I."/>
            <person name="Chertkov O."/>
            <person name="Detter J.C."/>
            <person name="Han C."/>
            <person name="Tapia R."/>
            <person name="Land M."/>
            <person name="Hauser L."/>
            <person name="Markowitz V."/>
            <person name="Cheng J.-F."/>
            <person name="Hugenholtz P."/>
            <person name="Woyke T."/>
            <person name="Wu D."/>
            <person name="Tindall B."/>
            <person name="Pomrenke H.G."/>
            <person name="Brambilla E."/>
            <person name="Klenk H.-P."/>
            <person name="Eisen J.A."/>
        </authorList>
    </citation>
    <scope>NUCLEOTIDE SEQUENCE [LARGE SCALE GENOMIC DNA]</scope>
    <source>
        <strain evidence="2">DSM 16823 / RW262 / RW262</strain>
    </source>
</reference>
<protein>
    <recommendedName>
        <fullName evidence="3">Lipoprotein</fullName>
    </recommendedName>
</protein>
<dbReference type="Proteomes" id="UP000007463">
    <property type="component" value="Chromosome"/>
</dbReference>
<evidence type="ECO:0008006" key="3">
    <source>
        <dbReference type="Google" id="ProtNLM"/>
    </source>
</evidence>
<accession>F2IJ32</accession>
<keyword evidence="2" id="KW-1185">Reference proteome</keyword>
<organism evidence="1 2">
    <name type="scientific">Fluviicola taffensis (strain DSM 16823 / NCIMB 13979 / RW262)</name>
    <dbReference type="NCBI Taxonomy" id="755732"/>
    <lineage>
        <taxon>Bacteria</taxon>
        <taxon>Pseudomonadati</taxon>
        <taxon>Bacteroidota</taxon>
        <taxon>Flavobacteriia</taxon>
        <taxon>Flavobacteriales</taxon>
        <taxon>Crocinitomicaceae</taxon>
        <taxon>Fluviicola</taxon>
    </lineage>
</organism>
<sequence>MRVLLIVLLGILFVSCGKKRSIHITATNAATGERYAGLQYYIVSSTTSGNGEKYKTEKSGFLNENGEATEIIREKQYRTYAVRVVEPESSCYNKEITMYFGGANDKNGHFDFEFAECAYLKFRYYNSSCQGGGDHIEVTRITNLAGYVGFYNPATYDGCADYTMPNFVQVPMGNWYFTWDVTKNGVTTSYSDTIFLAAGEYKYYEFNY</sequence>
<dbReference type="EMBL" id="CP002542">
    <property type="protein sequence ID" value="AEA43890.1"/>
    <property type="molecule type" value="Genomic_DNA"/>
</dbReference>
<dbReference type="STRING" id="755732.Fluta_1903"/>
<dbReference type="OrthoDB" id="9835536at2"/>